<evidence type="ECO:0000313" key="2">
    <source>
        <dbReference type="EMBL" id="SEW25541.1"/>
    </source>
</evidence>
<dbReference type="Proteomes" id="UP000199437">
    <property type="component" value="Unassembled WGS sequence"/>
</dbReference>
<dbReference type="InterPro" id="IPR025345">
    <property type="entry name" value="DUF4249"/>
</dbReference>
<keyword evidence="1" id="KW-0732">Signal</keyword>
<feature type="signal peptide" evidence="1">
    <location>
        <begin position="1"/>
        <end position="18"/>
    </location>
</feature>
<sequence length="282" mass="31467">MNIKYIYSLMLVLALVWACDEPITIDTATAEEQVIIEGMVTNTAGRNFVKVTKSRSFYETGSTERITNAIVTVSDETGNYADFVHNPSGEPETEGYYYAAGDFIGAIGRTYSLRVELGENVYEAQDELLPVTPIDSLAQQLTDDEDAIEDRGPGPVYEVLFYAKEPQERQDQYLFKFYRNDSLIKDSPSDVYFADDNLLGETIDDIELAGYYIPGDLVRAEMYSLTREAFIFYNDLNNLINSDGGMFSPPPANPRTNLSNGAMGFFQASAVATKEIIIVNED</sequence>
<evidence type="ECO:0008006" key="4">
    <source>
        <dbReference type="Google" id="ProtNLM"/>
    </source>
</evidence>
<dbReference type="STRING" id="1267423.SAMN05216290_2267"/>
<protein>
    <recommendedName>
        <fullName evidence="4">DUF4249 domain-containing protein</fullName>
    </recommendedName>
</protein>
<dbReference type="Pfam" id="PF14054">
    <property type="entry name" value="DUF4249"/>
    <property type="match status" value="1"/>
</dbReference>
<keyword evidence="3" id="KW-1185">Reference proteome</keyword>
<organism evidence="2 3">
    <name type="scientific">Roseivirga pacifica</name>
    <dbReference type="NCBI Taxonomy" id="1267423"/>
    <lineage>
        <taxon>Bacteria</taxon>
        <taxon>Pseudomonadati</taxon>
        <taxon>Bacteroidota</taxon>
        <taxon>Cytophagia</taxon>
        <taxon>Cytophagales</taxon>
        <taxon>Roseivirgaceae</taxon>
        <taxon>Roseivirga</taxon>
    </lineage>
</organism>
<dbReference type="AlphaFoldDB" id="A0A1I0QFZ1"/>
<dbReference type="GeneID" id="99986972"/>
<reference evidence="3" key="1">
    <citation type="submission" date="2016-10" db="EMBL/GenBank/DDBJ databases">
        <authorList>
            <person name="Varghese N."/>
            <person name="Submissions S."/>
        </authorList>
    </citation>
    <scope>NUCLEOTIDE SEQUENCE [LARGE SCALE GENOMIC DNA]</scope>
    <source>
        <strain evidence="3">CGMCC 1.12402</strain>
    </source>
</reference>
<evidence type="ECO:0000256" key="1">
    <source>
        <dbReference type="SAM" id="SignalP"/>
    </source>
</evidence>
<name>A0A1I0QFZ1_9BACT</name>
<accession>A0A1I0QFZ1</accession>
<feature type="chain" id="PRO_5011766876" description="DUF4249 domain-containing protein" evidence="1">
    <location>
        <begin position="19"/>
        <end position="282"/>
    </location>
</feature>
<dbReference type="RefSeq" id="WP_162844740.1">
    <property type="nucleotide sequence ID" value="NZ_FOIR01000002.1"/>
</dbReference>
<evidence type="ECO:0000313" key="3">
    <source>
        <dbReference type="Proteomes" id="UP000199437"/>
    </source>
</evidence>
<dbReference type="EMBL" id="FOIR01000002">
    <property type="protein sequence ID" value="SEW25541.1"/>
    <property type="molecule type" value="Genomic_DNA"/>
</dbReference>
<gene>
    <name evidence="2" type="ORF">SAMN05216290_2267</name>
</gene>
<proteinExistence type="predicted"/>